<evidence type="ECO:0000313" key="2">
    <source>
        <dbReference type="Proteomes" id="UP001215598"/>
    </source>
</evidence>
<dbReference type="Proteomes" id="UP001215598">
    <property type="component" value="Unassembled WGS sequence"/>
</dbReference>
<name>A0AAD7K000_9AGAR</name>
<dbReference type="AlphaFoldDB" id="A0AAD7K000"/>
<gene>
    <name evidence="1" type="ORF">B0H16DRAFT_1712931</name>
</gene>
<proteinExistence type="predicted"/>
<keyword evidence="2" id="KW-1185">Reference proteome</keyword>
<dbReference type="EMBL" id="JARKIB010000010">
    <property type="protein sequence ID" value="KAJ7775348.1"/>
    <property type="molecule type" value="Genomic_DNA"/>
</dbReference>
<sequence>MQNQIFRPFLPRVCYTCSNLLSDYDLLECYPCRETARLSRSIQQLHEEQLRVTQLRRQSAPRLRMAFHPYSRNGPLANARTQPAASFMHPSSLGGMLPTFDPQSDVEITWLFPSAAKEVVAVPTTPFMLGPQSVAPTPSVALALVPSHADTMFLRNLVGGTDLHVNWAGSLLDKGVTESMVRAMVPLSAVERDNAIGRLVPVMTDADRKTLGDAIRHI</sequence>
<accession>A0AAD7K000</accession>
<organism evidence="1 2">
    <name type="scientific">Mycena metata</name>
    <dbReference type="NCBI Taxonomy" id="1033252"/>
    <lineage>
        <taxon>Eukaryota</taxon>
        <taxon>Fungi</taxon>
        <taxon>Dikarya</taxon>
        <taxon>Basidiomycota</taxon>
        <taxon>Agaricomycotina</taxon>
        <taxon>Agaricomycetes</taxon>
        <taxon>Agaricomycetidae</taxon>
        <taxon>Agaricales</taxon>
        <taxon>Marasmiineae</taxon>
        <taxon>Mycenaceae</taxon>
        <taxon>Mycena</taxon>
    </lineage>
</organism>
<evidence type="ECO:0000313" key="1">
    <source>
        <dbReference type="EMBL" id="KAJ7775348.1"/>
    </source>
</evidence>
<reference evidence="1" key="1">
    <citation type="submission" date="2023-03" db="EMBL/GenBank/DDBJ databases">
        <title>Massive genome expansion in bonnet fungi (Mycena s.s.) driven by repeated elements and novel gene families across ecological guilds.</title>
        <authorList>
            <consortium name="Lawrence Berkeley National Laboratory"/>
            <person name="Harder C.B."/>
            <person name="Miyauchi S."/>
            <person name="Viragh M."/>
            <person name="Kuo A."/>
            <person name="Thoen E."/>
            <person name="Andreopoulos B."/>
            <person name="Lu D."/>
            <person name="Skrede I."/>
            <person name="Drula E."/>
            <person name="Henrissat B."/>
            <person name="Morin E."/>
            <person name="Kohler A."/>
            <person name="Barry K."/>
            <person name="LaButti K."/>
            <person name="Morin E."/>
            <person name="Salamov A."/>
            <person name="Lipzen A."/>
            <person name="Mereny Z."/>
            <person name="Hegedus B."/>
            <person name="Baldrian P."/>
            <person name="Stursova M."/>
            <person name="Weitz H."/>
            <person name="Taylor A."/>
            <person name="Grigoriev I.V."/>
            <person name="Nagy L.G."/>
            <person name="Martin F."/>
            <person name="Kauserud H."/>
        </authorList>
    </citation>
    <scope>NUCLEOTIDE SEQUENCE</scope>
    <source>
        <strain evidence="1">CBHHK182m</strain>
    </source>
</reference>
<protein>
    <submittedName>
        <fullName evidence="1">Uncharacterized protein</fullName>
    </submittedName>
</protein>
<comment type="caution">
    <text evidence="1">The sequence shown here is derived from an EMBL/GenBank/DDBJ whole genome shotgun (WGS) entry which is preliminary data.</text>
</comment>